<keyword evidence="3" id="KW-1185">Reference proteome</keyword>
<proteinExistence type="predicted"/>
<feature type="transmembrane region" description="Helical" evidence="1">
    <location>
        <begin position="7"/>
        <end position="30"/>
    </location>
</feature>
<keyword evidence="1" id="KW-0812">Transmembrane</keyword>
<dbReference type="Proteomes" id="UP000321790">
    <property type="component" value="Unassembled WGS sequence"/>
</dbReference>
<organism evidence="2 3">
    <name type="scientific">Seonamhaeicola algicola</name>
    <dbReference type="NCBI Taxonomy" id="1719036"/>
    <lineage>
        <taxon>Bacteria</taxon>
        <taxon>Pseudomonadati</taxon>
        <taxon>Bacteroidota</taxon>
        <taxon>Flavobacteriia</taxon>
        <taxon>Flavobacteriales</taxon>
        <taxon>Flavobacteriaceae</taxon>
    </lineage>
</organism>
<keyword evidence="1" id="KW-1133">Transmembrane helix</keyword>
<reference evidence="3" key="1">
    <citation type="submission" date="2019-08" db="EMBL/GenBank/DDBJ databases">
        <title>Seonamhaeicola sediminis sp. nov., isolated from marine sediment.</title>
        <authorList>
            <person name="Cao W.R."/>
        </authorList>
    </citation>
    <scope>NUCLEOTIDE SEQUENCE [LARGE SCALE GENOMIC DNA]</scope>
    <source>
        <strain evidence="3">Gy8</strain>
    </source>
</reference>
<feature type="transmembrane region" description="Helical" evidence="1">
    <location>
        <begin position="69"/>
        <end position="92"/>
    </location>
</feature>
<protein>
    <submittedName>
        <fullName evidence="2">Uncharacterized protein</fullName>
    </submittedName>
</protein>
<name>A0A5C7ASL5_9FLAO</name>
<keyword evidence="1" id="KW-0472">Membrane</keyword>
<gene>
    <name evidence="2" type="ORF">FUA26_06665</name>
</gene>
<accession>A0A5C7ASL5</accession>
<dbReference type="EMBL" id="VOSC01000019">
    <property type="protein sequence ID" value="TXE11746.1"/>
    <property type="molecule type" value="Genomic_DNA"/>
</dbReference>
<dbReference type="OrthoDB" id="1453784at2"/>
<sequence>MHAKKLLIISILLTFTASLMIYIKLSYFFWSSKFDYIFNLSTGIFLMAALLALIVCIKSSIQFYNTQKFQWLWFFSTTLAISFITAFVYYLINK</sequence>
<evidence type="ECO:0000313" key="3">
    <source>
        <dbReference type="Proteomes" id="UP000321790"/>
    </source>
</evidence>
<comment type="caution">
    <text evidence="2">The sequence shown here is derived from an EMBL/GenBank/DDBJ whole genome shotgun (WGS) entry which is preliminary data.</text>
</comment>
<evidence type="ECO:0000256" key="1">
    <source>
        <dbReference type="SAM" id="Phobius"/>
    </source>
</evidence>
<dbReference type="AlphaFoldDB" id="A0A5C7ASL5"/>
<feature type="transmembrane region" description="Helical" evidence="1">
    <location>
        <begin position="36"/>
        <end position="57"/>
    </location>
</feature>
<evidence type="ECO:0000313" key="2">
    <source>
        <dbReference type="EMBL" id="TXE11746.1"/>
    </source>
</evidence>